<evidence type="ECO:0000256" key="1">
    <source>
        <dbReference type="SAM" id="MobiDB-lite"/>
    </source>
</evidence>
<sequence length="126" mass="13496">AGPLLDVLVDLPAAAADAHLARTAEDAAADVREWVTKFLDSTNRETDNFVAAAATLPDAALLNLTSRFLDDTSHRLKMLQKHTLLVALRVKKARAHRPERGMALDLDLSHVGASEDDSSSSSALTP</sequence>
<feature type="region of interest" description="Disordered" evidence="1">
    <location>
        <begin position="106"/>
        <end position="126"/>
    </location>
</feature>
<gene>
    <name evidence="2" type="ORF">PCOR1329_LOCUS67739</name>
</gene>
<protein>
    <submittedName>
        <fullName evidence="2">Uncharacterized protein</fullName>
    </submittedName>
</protein>
<organism evidence="2 3">
    <name type="scientific">Prorocentrum cordatum</name>
    <dbReference type="NCBI Taxonomy" id="2364126"/>
    <lineage>
        <taxon>Eukaryota</taxon>
        <taxon>Sar</taxon>
        <taxon>Alveolata</taxon>
        <taxon>Dinophyceae</taxon>
        <taxon>Prorocentrales</taxon>
        <taxon>Prorocentraceae</taxon>
        <taxon>Prorocentrum</taxon>
    </lineage>
</organism>
<name>A0ABN9WMY4_9DINO</name>
<feature type="non-terminal residue" evidence="2">
    <location>
        <position position="1"/>
    </location>
</feature>
<evidence type="ECO:0000313" key="3">
    <source>
        <dbReference type="Proteomes" id="UP001189429"/>
    </source>
</evidence>
<reference evidence="2" key="1">
    <citation type="submission" date="2023-10" db="EMBL/GenBank/DDBJ databases">
        <authorList>
            <person name="Chen Y."/>
            <person name="Shah S."/>
            <person name="Dougan E. K."/>
            <person name="Thang M."/>
            <person name="Chan C."/>
        </authorList>
    </citation>
    <scope>NUCLEOTIDE SEQUENCE [LARGE SCALE GENOMIC DNA]</scope>
</reference>
<dbReference type="Proteomes" id="UP001189429">
    <property type="component" value="Unassembled WGS sequence"/>
</dbReference>
<dbReference type="EMBL" id="CAUYUJ010018794">
    <property type="protein sequence ID" value="CAK0886375.1"/>
    <property type="molecule type" value="Genomic_DNA"/>
</dbReference>
<accession>A0ABN9WMY4</accession>
<comment type="caution">
    <text evidence="2">The sequence shown here is derived from an EMBL/GenBank/DDBJ whole genome shotgun (WGS) entry which is preliminary data.</text>
</comment>
<proteinExistence type="predicted"/>
<evidence type="ECO:0000313" key="2">
    <source>
        <dbReference type="EMBL" id="CAK0886375.1"/>
    </source>
</evidence>
<keyword evidence="3" id="KW-1185">Reference proteome</keyword>